<keyword evidence="2" id="KW-1185">Reference proteome</keyword>
<dbReference type="Proteomes" id="UP000054560">
    <property type="component" value="Unassembled WGS sequence"/>
</dbReference>
<dbReference type="EMBL" id="KQ242016">
    <property type="protein sequence ID" value="KNC81604.1"/>
    <property type="molecule type" value="Genomic_DNA"/>
</dbReference>
<name>A0A0L0FYB2_9EUKA</name>
<dbReference type="GeneID" id="25906586"/>
<evidence type="ECO:0000313" key="2">
    <source>
        <dbReference type="Proteomes" id="UP000054560"/>
    </source>
</evidence>
<reference evidence="1 2" key="1">
    <citation type="submission" date="2011-02" db="EMBL/GenBank/DDBJ databases">
        <title>The Genome Sequence of Sphaeroforma arctica JP610.</title>
        <authorList>
            <consortium name="The Broad Institute Genome Sequencing Platform"/>
            <person name="Russ C."/>
            <person name="Cuomo C."/>
            <person name="Young S.K."/>
            <person name="Zeng Q."/>
            <person name="Gargeya S."/>
            <person name="Alvarado L."/>
            <person name="Berlin A."/>
            <person name="Chapman S.B."/>
            <person name="Chen Z."/>
            <person name="Freedman E."/>
            <person name="Gellesch M."/>
            <person name="Goldberg J."/>
            <person name="Griggs A."/>
            <person name="Gujja S."/>
            <person name="Heilman E."/>
            <person name="Heiman D."/>
            <person name="Howarth C."/>
            <person name="Mehta T."/>
            <person name="Neiman D."/>
            <person name="Pearson M."/>
            <person name="Roberts A."/>
            <person name="Saif S."/>
            <person name="Shea T."/>
            <person name="Shenoy N."/>
            <person name="Sisk P."/>
            <person name="Stolte C."/>
            <person name="Sykes S."/>
            <person name="White J."/>
            <person name="Yandava C."/>
            <person name="Burger G."/>
            <person name="Gray M.W."/>
            <person name="Holland P.W.H."/>
            <person name="King N."/>
            <person name="Lang F.B.F."/>
            <person name="Roger A.J."/>
            <person name="Ruiz-Trillo I."/>
            <person name="Haas B."/>
            <person name="Nusbaum C."/>
            <person name="Birren B."/>
        </authorList>
    </citation>
    <scope>NUCLEOTIDE SEQUENCE [LARGE SCALE GENOMIC DNA]</scope>
    <source>
        <strain evidence="1 2">JP610</strain>
    </source>
</reference>
<organism evidence="1 2">
    <name type="scientific">Sphaeroforma arctica JP610</name>
    <dbReference type="NCBI Taxonomy" id="667725"/>
    <lineage>
        <taxon>Eukaryota</taxon>
        <taxon>Ichthyosporea</taxon>
        <taxon>Ichthyophonida</taxon>
        <taxon>Sphaeroforma</taxon>
    </lineage>
</organism>
<protein>
    <submittedName>
        <fullName evidence="1">Uncharacterized protein</fullName>
    </submittedName>
</protein>
<sequence length="183" mass="20597">MSGILRDNVFYLKDRHGQYCDLGVLFETLEVQDTHIVITLPNKTNFKLMRKPDTPESHLPINTKKGRVNRMYVERQVLCVLYDCGTKGYVPSISLCGNTSTKPPCTPKHTLMPKLLKRPEYMQRRPKKYGNCTQAQPVTPTCTTKPAVVVLRGGWRDPIVLEPVAACVAAGVRRTVPSIDCRV</sequence>
<evidence type="ECO:0000313" key="1">
    <source>
        <dbReference type="EMBL" id="KNC81604.1"/>
    </source>
</evidence>
<gene>
    <name evidence="1" type="ORF">SARC_06082</name>
</gene>
<proteinExistence type="predicted"/>
<accession>A0A0L0FYB2</accession>
<dbReference type="RefSeq" id="XP_014155506.1">
    <property type="nucleotide sequence ID" value="XM_014300031.1"/>
</dbReference>
<dbReference type="AlphaFoldDB" id="A0A0L0FYB2"/>